<evidence type="ECO:0000256" key="1">
    <source>
        <dbReference type="ARBA" id="ARBA00005005"/>
    </source>
</evidence>
<comment type="similarity">
    <text evidence="2">In the central section; belongs to the 3-hydroxyacyl-CoA dehydrogenase family.</text>
</comment>
<evidence type="ECO:0000256" key="9">
    <source>
        <dbReference type="ARBA" id="ARBA00023027"/>
    </source>
</evidence>
<dbReference type="EMBL" id="QDKQ01000071">
    <property type="protein sequence ID" value="PVM82992.1"/>
    <property type="molecule type" value="Genomic_DNA"/>
</dbReference>
<evidence type="ECO:0000256" key="12">
    <source>
        <dbReference type="ARBA" id="ARBA00023268"/>
    </source>
</evidence>
<dbReference type="InterPro" id="IPR006108">
    <property type="entry name" value="3HC_DH_C"/>
</dbReference>
<accession>A0A2T9JH25</accession>
<dbReference type="Pfam" id="PF00725">
    <property type="entry name" value="3HCDH"/>
    <property type="match status" value="1"/>
</dbReference>
<dbReference type="CDD" id="cd06558">
    <property type="entry name" value="crotonase-like"/>
    <property type="match status" value="1"/>
</dbReference>
<dbReference type="InterPro" id="IPR029045">
    <property type="entry name" value="ClpP/crotonase-like_dom_sf"/>
</dbReference>
<dbReference type="InterPro" id="IPR006180">
    <property type="entry name" value="3-OHacyl-CoA_DH_CS"/>
</dbReference>
<gene>
    <name evidence="16" type="ORF">DDF67_22155</name>
</gene>
<dbReference type="Gene3D" id="3.90.226.10">
    <property type="entry name" value="2-enoyl-CoA Hydratase, Chain A, domain 1"/>
    <property type="match status" value="1"/>
</dbReference>
<evidence type="ECO:0000256" key="3">
    <source>
        <dbReference type="ARBA" id="ARBA00008750"/>
    </source>
</evidence>
<keyword evidence="7" id="KW-0442">Lipid degradation</keyword>
<evidence type="ECO:0000256" key="4">
    <source>
        <dbReference type="ARBA" id="ARBA00009463"/>
    </source>
</evidence>
<dbReference type="InterPro" id="IPR050136">
    <property type="entry name" value="FA_oxidation_alpha_subunit"/>
</dbReference>
<dbReference type="GO" id="GO:0070403">
    <property type="term" value="F:NAD+ binding"/>
    <property type="evidence" value="ECO:0007669"/>
    <property type="project" value="InterPro"/>
</dbReference>
<reference evidence="16 17" key="1">
    <citation type="submission" date="2018-04" db="EMBL/GenBank/DDBJ databases">
        <title>The genome sequence of Caulobacter sp. 744.</title>
        <authorList>
            <person name="Gao J."/>
            <person name="Sun J."/>
        </authorList>
    </citation>
    <scope>NUCLEOTIDE SEQUENCE [LARGE SCALE GENOMIC DNA]</scope>
    <source>
        <strain evidence="16 17">774</strain>
    </source>
</reference>
<comment type="similarity">
    <text evidence="3">In the N-terminal section; belongs to the enoyl-CoA hydratase/isomerase family.</text>
</comment>
<dbReference type="RefSeq" id="WP_109454959.1">
    <property type="nucleotide sequence ID" value="NZ_QDKQ01000071.1"/>
</dbReference>
<evidence type="ECO:0000256" key="11">
    <source>
        <dbReference type="ARBA" id="ARBA00023239"/>
    </source>
</evidence>
<evidence type="ECO:0000256" key="13">
    <source>
        <dbReference type="ARBA" id="ARBA00049556"/>
    </source>
</evidence>
<dbReference type="OrthoDB" id="9771883at2"/>
<dbReference type="AlphaFoldDB" id="A0A2T9JH25"/>
<dbReference type="GO" id="GO:0004300">
    <property type="term" value="F:enoyl-CoA hydratase activity"/>
    <property type="evidence" value="ECO:0007669"/>
    <property type="project" value="UniProtKB-EC"/>
</dbReference>
<keyword evidence="17" id="KW-1185">Reference proteome</keyword>
<evidence type="ECO:0000256" key="8">
    <source>
        <dbReference type="ARBA" id="ARBA00023002"/>
    </source>
</evidence>
<evidence type="ECO:0000256" key="2">
    <source>
        <dbReference type="ARBA" id="ARBA00007005"/>
    </source>
</evidence>
<sequence>MQDRVLTLLEPRDFDLGPKPAGDGPYKHWKLTRDVDNVAWAVVDKAGASANTLDDAVLVELDQILDRLEADRPAGLVIRSAKASGFIAGADVSQFRGATDVSEVEQRMARAHAITDRLEAVTFPTVAVIHGYALGGGLEVALACHSRIAVEGAKFGFPEVQLGLHPGLGGTARFTRLIDPLQAMQFMLTGKSIPARKAKALGLIDVIVPERHVRAAVRAAVKGELKHDQPSILDRLKDSGPARRIAARRMREEAAKQAPGEHYPAPGALIDLWERHGGDFEAMKAAEIGSFARLMVSQTAQNLIRVFFLREKLKGLAGGKSAIKRVHVIGAGAMGGDIAAWCAWSGLTVTLTDVKAEPIGGAIKRAAALYGKIGRDDRLKVRDALDRLIPDLKGQGARLADLVIEAAPEKVDLKKSLYAKLETVMKPGAILATNTSSIPLETLREGLQRPERLVGLHFFNPVSRMQLVEVVRHDGLDAEVETAARAFTGAIDRLPAPAKSAPGFIVNRALTPYLAEALVMLDEGVSKETIDKAAEDFGMPMGPIELADQVGLDICLAVADMLKRELGWAIPDTPQWLRDKVEQKKLGKKTGEGLYVWKEGEPVKAHDAPKPDPDMADRLILPLVNTAAALLGEGVSEDPDVVDAAMIFGAGFAPFRGGPLHYARRRGVSEVKARLEELAGKYGERFKPAAGWSKLEG</sequence>
<feature type="domain" description="3-hydroxyacyl-CoA dehydrogenase C-terminal" evidence="14">
    <location>
        <begin position="503"/>
        <end position="597"/>
    </location>
</feature>
<feature type="domain" description="3-hydroxyacyl-CoA dehydrogenase NAD binding" evidence="15">
    <location>
        <begin position="326"/>
        <end position="498"/>
    </location>
</feature>
<name>A0A2T9JH25_9CAUL</name>
<organism evidence="16 17">
    <name type="scientific">Caulobacter endophyticus</name>
    <dbReference type="NCBI Taxonomy" id="2172652"/>
    <lineage>
        <taxon>Bacteria</taxon>
        <taxon>Pseudomonadati</taxon>
        <taxon>Pseudomonadota</taxon>
        <taxon>Alphaproteobacteria</taxon>
        <taxon>Caulobacterales</taxon>
        <taxon>Caulobacteraceae</taxon>
        <taxon>Caulobacter</taxon>
    </lineage>
</organism>
<evidence type="ECO:0000256" key="7">
    <source>
        <dbReference type="ARBA" id="ARBA00022963"/>
    </source>
</evidence>
<dbReference type="InterPro" id="IPR006176">
    <property type="entry name" value="3-OHacyl-CoA_DH_NAD-bd"/>
</dbReference>
<dbReference type="Gene3D" id="3.40.50.720">
    <property type="entry name" value="NAD(P)-binding Rossmann-like Domain"/>
    <property type="match status" value="1"/>
</dbReference>
<keyword evidence="6" id="KW-0276">Fatty acid metabolism</keyword>
<dbReference type="PANTHER" id="PTHR43612:SF3">
    <property type="entry name" value="TRIFUNCTIONAL ENZYME SUBUNIT ALPHA, MITOCHONDRIAL"/>
    <property type="match status" value="1"/>
</dbReference>
<dbReference type="InterPro" id="IPR036291">
    <property type="entry name" value="NAD(P)-bd_dom_sf"/>
</dbReference>
<evidence type="ECO:0000256" key="10">
    <source>
        <dbReference type="ARBA" id="ARBA00023098"/>
    </source>
</evidence>
<dbReference type="Gene3D" id="1.10.1040.10">
    <property type="entry name" value="N-(1-d-carboxylethyl)-l-norvaline Dehydrogenase, domain 2"/>
    <property type="match status" value="2"/>
</dbReference>
<comment type="catalytic activity">
    <reaction evidence="13">
        <text>a (3S)-3-hydroxyacyl-CoA + NAD(+) = a 3-oxoacyl-CoA + NADH + H(+)</text>
        <dbReference type="Rhea" id="RHEA:22432"/>
        <dbReference type="ChEBI" id="CHEBI:15378"/>
        <dbReference type="ChEBI" id="CHEBI:57318"/>
        <dbReference type="ChEBI" id="CHEBI:57540"/>
        <dbReference type="ChEBI" id="CHEBI:57945"/>
        <dbReference type="ChEBI" id="CHEBI:90726"/>
        <dbReference type="EC" id="1.1.1.35"/>
    </reaction>
</comment>
<comment type="similarity">
    <text evidence="4">Belongs to the 3-hydroxyacyl-CoA dehydrogenase family.</text>
</comment>
<keyword evidence="9" id="KW-0520">NAD</keyword>
<protein>
    <recommendedName>
        <fullName evidence="5">enoyl-CoA hydratase</fullName>
        <ecNumber evidence="5">4.2.1.17</ecNumber>
    </recommendedName>
</protein>
<dbReference type="PANTHER" id="PTHR43612">
    <property type="entry name" value="TRIFUNCTIONAL ENZYME SUBUNIT ALPHA"/>
    <property type="match status" value="1"/>
</dbReference>
<evidence type="ECO:0000256" key="5">
    <source>
        <dbReference type="ARBA" id="ARBA00012076"/>
    </source>
</evidence>
<evidence type="ECO:0000256" key="6">
    <source>
        <dbReference type="ARBA" id="ARBA00022832"/>
    </source>
</evidence>
<comment type="caution">
    <text evidence="16">The sequence shown here is derived from an EMBL/GenBank/DDBJ whole genome shotgun (WGS) entry which is preliminary data.</text>
</comment>
<evidence type="ECO:0000259" key="14">
    <source>
        <dbReference type="Pfam" id="PF00725"/>
    </source>
</evidence>
<evidence type="ECO:0000259" key="15">
    <source>
        <dbReference type="Pfam" id="PF02737"/>
    </source>
</evidence>
<dbReference type="InterPro" id="IPR013328">
    <property type="entry name" value="6PGD_dom2"/>
</dbReference>
<dbReference type="SUPFAM" id="SSF51735">
    <property type="entry name" value="NAD(P)-binding Rossmann-fold domains"/>
    <property type="match status" value="1"/>
</dbReference>
<evidence type="ECO:0000313" key="16">
    <source>
        <dbReference type="EMBL" id="PVM82992.1"/>
    </source>
</evidence>
<dbReference type="Pfam" id="PF00378">
    <property type="entry name" value="ECH_1"/>
    <property type="match status" value="1"/>
</dbReference>
<comment type="pathway">
    <text evidence="1">Lipid metabolism; fatty acid beta-oxidation.</text>
</comment>
<dbReference type="SUPFAM" id="SSF48179">
    <property type="entry name" value="6-phosphogluconate dehydrogenase C-terminal domain-like"/>
    <property type="match status" value="2"/>
</dbReference>
<proteinExistence type="inferred from homology"/>
<keyword evidence="11" id="KW-0456">Lyase</keyword>
<keyword evidence="8" id="KW-0560">Oxidoreductase</keyword>
<dbReference type="GO" id="GO:0006635">
    <property type="term" value="P:fatty acid beta-oxidation"/>
    <property type="evidence" value="ECO:0007669"/>
    <property type="project" value="UniProtKB-UniPathway"/>
</dbReference>
<dbReference type="EC" id="4.2.1.17" evidence="5"/>
<keyword evidence="10" id="KW-0443">Lipid metabolism</keyword>
<dbReference type="UniPathway" id="UPA00659"/>
<dbReference type="InterPro" id="IPR008927">
    <property type="entry name" value="6-PGluconate_DH-like_C_sf"/>
</dbReference>
<dbReference type="Pfam" id="PF02737">
    <property type="entry name" value="3HCDH_N"/>
    <property type="match status" value="1"/>
</dbReference>
<dbReference type="SUPFAM" id="SSF52096">
    <property type="entry name" value="ClpP/crotonase"/>
    <property type="match status" value="1"/>
</dbReference>
<evidence type="ECO:0000313" key="17">
    <source>
        <dbReference type="Proteomes" id="UP000245073"/>
    </source>
</evidence>
<keyword evidence="12" id="KW-0511">Multifunctional enzyme</keyword>
<dbReference type="GO" id="GO:0016509">
    <property type="term" value="F:long-chain (3S)-3-hydroxyacyl-CoA dehydrogenase (NAD+) activity"/>
    <property type="evidence" value="ECO:0007669"/>
    <property type="project" value="TreeGrafter"/>
</dbReference>
<dbReference type="PROSITE" id="PS00067">
    <property type="entry name" value="3HCDH"/>
    <property type="match status" value="1"/>
</dbReference>
<dbReference type="InterPro" id="IPR001753">
    <property type="entry name" value="Enoyl-CoA_hydra/iso"/>
</dbReference>
<dbReference type="Proteomes" id="UP000245073">
    <property type="component" value="Unassembled WGS sequence"/>
</dbReference>